<evidence type="ECO:0000313" key="2">
    <source>
        <dbReference type="Proteomes" id="UP000078113"/>
    </source>
</evidence>
<reference evidence="1" key="2">
    <citation type="journal article" date="2019" name="IMA Fungus">
        <title>Genome sequencing and comparison of five Tilletia species to identify candidate genes for the detection of regulated species infecting wheat.</title>
        <authorList>
            <person name="Nguyen H.D.T."/>
            <person name="Sultana T."/>
            <person name="Kesanakurti P."/>
            <person name="Hambleton S."/>
        </authorList>
    </citation>
    <scope>NUCLEOTIDE SEQUENCE</scope>
    <source>
        <strain evidence="1">DAOMC 236422</strain>
    </source>
</reference>
<name>A0A8X7N0Z7_9BASI</name>
<accession>A0A8X7N0Z7</accession>
<protein>
    <submittedName>
        <fullName evidence="1">Uncharacterized protein</fullName>
    </submittedName>
</protein>
<comment type="caution">
    <text evidence="1">The sequence shown here is derived from an EMBL/GenBank/DDBJ whole genome shotgun (WGS) entry which is preliminary data.</text>
</comment>
<dbReference type="Proteomes" id="UP000078113">
    <property type="component" value="Unassembled WGS sequence"/>
</dbReference>
<evidence type="ECO:0000313" key="1">
    <source>
        <dbReference type="EMBL" id="KAE8262981.1"/>
    </source>
</evidence>
<dbReference type="AlphaFoldDB" id="A0A8X7N0Z7"/>
<sequence>MTPEALIRNLDRQGEYIGSTDIKVRLDGATLDDRGRFMRRNEGDGAAEELRWTYATKSRLAFGFVNGRIGNAYPPQWASAATCPATITINPIATHRSMMSKKATEPGHIYNCNVRVNCRSEKAIGAERILRYNTVPEVVALDTDLKHFYELDWHSAHILPSSTLWEVGLFMRVYESAARSNRPRCMGLVMVLESLVAHRKCLPPDLVSPPLKKCSENTRTTK</sequence>
<organism evidence="1 2">
    <name type="scientific">Tilletia walkeri</name>
    <dbReference type="NCBI Taxonomy" id="117179"/>
    <lineage>
        <taxon>Eukaryota</taxon>
        <taxon>Fungi</taxon>
        <taxon>Dikarya</taxon>
        <taxon>Basidiomycota</taxon>
        <taxon>Ustilaginomycotina</taxon>
        <taxon>Exobasidiomycetes</taxon>
        <taxon>Tilletiales</taxon>
        <taxon>Tilletiaceae</taxon>
        <taxon>Tilletia</taxon>
    </lineage>
</organism>
<reference evidence="1" key="1">
    <citation type="submission" date="2016-04" db="EMBL/GenBank/DDBJ databases">
        <authorList>
            <person name="Nguyen H.D."/>
            <person name="Samba Siva P."/>
            <person name="Cullis J."/>
            <person name="Levesque C.A."/>
            <person name="Hambleton S."/>
        </authorList>
    </citation>
    <scope>NUCLEOTIDE SEQUENCE</scope>
    <source>
        <strain evidence="1">DAOMC 236422</strain>
    </source>
</reference>
<keyword evidence="2" id="KW-1185">Reference proteome</keyword>
<dbReference type="EMBL" id="LWDG02000715">
    <property type="protein sequence ID" value="KAE8262981.1"/>
    <property type="molecule type" value="Genomic_DNA"/>
</dbReference>
<gene>
    <name evidence="1" type="ORF">A4X09_0g7342</name>
</gene>
<proteinExistence type="predicted"/>